<keyword evidence="2" id="KW-1185">Reference proteome</keyword>
<dbReference type="SUPFAM" id="SSF53335">
    <property type="entry name" value="S-adenosyl-L-methionine-dependent methyltransferases"/>
    <property type="match status" value="1"/>
</dbReference>
<keyword evidence="1" id="KW-0489">Methyltransferase</keyword>
<reference evidence="1 2" key="1">
    <citation type="submission" date="2020-05" db="EMBL/GenBank/DDBJ databases">
        <title>Thiomicrorhabdus sediminis sp.nov. and Thiomicrorhabdus xiamenensis sp.nov., novel sulfur-oxidizing bacteria isolated from coastal sediment.</title>
        <authorList>
            <person name="Liu X."/>
        </authorList>
    </citation>
    <scope>NUCLEOTIDE SEQUENCE [LARGE SCALE GENOMIC DNA]</scope>
    <source>
        <strain evidence="1 2">G2</strain>
    </source>
</reference>
<evidence type="ECO:0000313" key="2">
    <source>
        <dbReference type="Proteomes" id="UP000504724"/>
    </source>
</evidence>
<name>A0A7D4NR00_9GAMM</name>
<dbReference type="EMBL" id="CP054020">
    <property type="protein sequence ID" value="QKI89392.1"/>
    <property type="molecule type" value="Genomic_DNA"/>
</dbReference>
<organism evidence="1 2">
    <name type="scientific">Thiomicrorhabdus xiamenensis</name>
    <dbReference type="NCBI Taxonomy" id="2739063"/>
    <lineage>
        <taxon>Bacteria</taxon>
        <taxon>Pseudomonadati</taxon>
        <taxon>Pseudomonadota</taxon>
        <taxon>Gammaproteobacteria</taxon>
        <taxon>Thiotrichales</taxon>
        <taxon>Piscirickettsiaceae</taxon>
        <taxon>Thiomicrorhabdus</taxon>
    </lineage>
</organism>
<dbReference type="AlphaFoldDB" id="A0A7D4NR00"/>
<gene>
    <name evidence="1" type="ORF">HQN79_07345</name>
</gene>
<dbReference type="Gene3D" id="3.40.50.150">
    <property type="entry name" value="Vaccinia Virus protein VP39"/>
    <property type="match status" value="1"/>
</dbReference>
<dbReference type="KEGG" id="txa:HQN79_07345"/>
<sequence>MIREIWQYLTTPVAFSYVRNKGFLKEAIAMSARARRCRRQWDKHYRHCEETIVDAAKDLDSRHTVLIIGAGSLRDVPLDYLAQHFERVLLVDLVFLKAARRQAALYSNVELIEHDVTESLESVFDGAPSIPQPSRWLDDERVDLVVSLNLITQLPLIPVRQLIVNYRISELQADELGRELIRSHLDYLQRFACRVCLIADRESVEYNVYDEETDRLDTWWEVEPPPETESWEWELIPFGEGRANRRQVNRVAVSIL</sequence>
<protein>
    <submittedName>
        <fullName evidence="1">Class I SAM-dependent methyltransferase</fullName>
    </submittedName>
</protein>
<accession>A0A7D4NR00</accession>
<dbReference type="InterPro" id="IPR029063">
    <property type="entry name" value="SAM-dependent_MTases_sf"/>
</dbReference>
<proteinExistence type="predicted"/>
<dbReference type="GO" id="GO:0008168">
    <property type="term" value="F:methyltransferase activity"/>
    <property type="evidence" value="ECO:0007669"/>
    <property type="project" value="UniProtKB-KW"/>
</dbReference>
<dbReference type="GO" id="GO:0032259">
    <property type="term" value="P:methylation"/>
    <property type="evidence" value="ECO:0007669"/>
    <property type="project" value="UniProtKB-KW"/>
</dbReference>
<dbReference type="RefSeq" id="WP_173285290.1">
    <property type="nucleotide sequence ID" value="NZ_CP054020.1"/>
</dbReference>
<dbReference type="Proteomes" id="UP000504724">
    <property type="component" value="Chromosome"/>
</dbReference>
<evidence type="ECO:0000313" key="1">
    <source>
        <dbReference type="EMBL" id="QKI89392.1"/>
    </source>
</evidence>
<keyword evidence="1" id="KW-0808">Transferase</keyword>